<keyword evidence="3" id="KW-1185">Reference proteome</keyword>
<organism evidence="2 3">
    <name type="scientific">Dreissena polymorpha</name>
    <name type="common">Zebra mussel</name>
    <name type="synonym">Mytilus polymorpha</name>
    <dbReference type="NCBI Taxonomy" id="45954"/>
    <lineage>
        <taxon>Eukaryota</taxon>
        <taxon>Metazoa</taxon>
        <taxon>Spiralia</taxon>
        <taxon>Lophotrochozoa</taxon>
        <taxon>Mollusca</taxon>
        <taxon>Bivalvia</taxon>
        <taxon>Autobranchia</taxon>
        <taxon>Heteroconchia</taxon>
        <taxon>Euheterodonta</taxon>
        <taxon>Imparidentia</taxon>
        <taxon>Neoheterodontei</taxon>
        <taxon>Myida</taxon>
        <taxon>Dreissenoidea</taxon>
        <taxon>Dreissenidae</taxon>
        <taxon>Dreissena</taxon>
    </lineage>
</organism>
<evidence type="ECO:0000256" key="1">
    <source>
        <dbReference type="SAM" id="SignalP"/>
    </source>
</evidence>
<proteinExistence type="predicted"/>
<evidence type="ECO:0008006" key="4">
    <source>
        <dbReference type="Google" id="ProtNLM"/>
    </source>
</evidence>
<protein>
    <recommendedName>
        <fullName evidence="4">Secreted protein</fullName>
    </recommendedName>
</protein>
<dbReference type="Proteomes" id="UP000828390">
    <property type="component" value="Unassembled WGS sequence"/>
</dbReference>
<comment type="caution">
    <text evidence="2">The sequence shown here is derived from an EMBL/GenBank/DDBJ whole genome shotgun (WGS) entry which is preliminary data.</text>
</comment>
<dbReference type="AlphaFoldDB" id="A0A9D4M0C7"/>
<gene>
    <name evidence="2" type="ORF">DPMN_030649</name>
</gene>
<evidence type="ECO:0000313" key="3">
    <source>
        <dbReference type="Proteomes" id="UP000828390"/>
    </source>
</evidence>
<dbReference type="EMBL" id="JAIWYP010000002">
    <property type="protein sequence ID" value="KAH3867520.1"/>
    <property type="molecule type" value="Genomic_DNA"/>
</dbReference>
<keyword evidence="1" id="KW-0732">Signal</keyword>
<name>A0A9D4M0C7_DREPO</name>
<evidence type="ECO:0000313" key="2">
    <source>
        <dbReference type="EMBL" id="KAH3867520.1"/>
    </source>
</evidence>
<feature type="chain" id="PRO_5039414644" description="Secreted protein" evidence="1">
    <location>
        <begin position="37"/>
        <end position="130"/>
    </location>
</feature>
<sequence length="130" mass="14102">MSTFFRLGFCSTCCWPFSNLVAAHVLLSLAATSSLAVPGDWTCTLAGSERTNYSTSANCSLRSSETTKLKSCSASGNSTSCSTWLWTVLPNAHDNNSGIIVPYFSLNRTKTFAVFCPTPELHVTLPLMQY</sequence>
<reference evidence="2" key="1">
    <citation type="journal article" date="2019" name="bioRxiv">
        <title>The Genome of the Zebra Mussel, Dreissena polymorpha: A Resource for Invasive Species Research.</title>
        <authorList>
            <person name="McCartney M.A."/>
            <person name="Auch B."/>
            <person name="Kono T."/>
            <person name="Mallez S."/>
            <person name="Zhang Y."/>
            <person name="Obille A."/>
            <person name="Becker A."/>
            <person name="Abrahante J.E."/>
            <person name="Garbe J."/>
            <person name="Badalamenti J.P."/>
            <person name="Herman A."/>
            <person name="Mangelson H."/>
            <person name="Liachko I."/>
            <person name="Sullivan S."/>
            <person name="Sone E.D."/>
            <person name="Koren S."/>
            <person name="Silverstein K.A.T."/>
            <person name="Beckman K.B."/>
            <person name="Gohl D.M."/>
        </authorList>
    </citation>
    <scope>NUCLEOTIDE SEQUENCE</scope>
    <source>
        <strain evidence="2">Duluth1</strain>
        <tissue evidence="2">Whole animal</tissue>
    </source>
</reference>
<feature type="signal peptide" evidence="1">
    <location>
        <begin position="1"/>
        <end position="36"/>
    </location>
</feature>
<accession>A0A9D4M0C7</accession>
<reference evidence="2" key="2">
    <citation type="submission" date="2020-11" db="EMBL/GenBank/DDBJ databases">
        <authorList>
            <person name="McCartney M.A."/>
            <person name="Auch B."/>
            <person name="Kono T."/>
            <person name="Mallez S."/>
            <person name="Becker A."/>
            <person name="Gohl D.M."/>
            <person name="Silverstein K.A.T."/>
            <person name="Koren S."/>
            <person name="Bechman K.B."/>
            <person name="Herman A."/>
            <person name="Abrahante J.E."/>
            <person name="Garbe J."/>
        </authorList>
    </citation>
    <scope>NUCLEOTIDE SEQUENCE</scope>
    <source>
        <strain evidence="2">Duluth1</strain>
        <tissue evidence="2">Whole animal</tissue>
    </source>
</reference>